<comment type="caution">
    <text evidence="2">The sequence shown here is derived from an EMBL/GenBank/DDBJ whole genome shotgun (WGS) entry which is preliminary data.</text>
</comment>
<dbReference type="EMBL" id="JAOXXL010000032">
    <property type="protein sequence ID" value="MCY7008877.1"/>
    <property type="molecule type" value="Genomic_DNA"/>
</dbReference>
<feature type="transmembrane region" description="Helical" evidence="1">
    <location>
        <begin position="29"/>
        <end position="49"/>
    </location>
</feature>
<proteinExistence type="predicted"/>
<sequence length="51" mass="5981">MKKECAEEGVNIGGISYPKKYKNEIKKQFIAHLLIVVSDFLLEFIKFIFLF</sequence>
<evidence type="ECO:0000313" key="3">
    <source>
        <dbReference type="Proteomes" id="UP001062738"/>
    </source>
</evidence>
<dbReference type="RefSeq" id="WP_199488490.1">
    <property type="nucleotide sequence ID" value="NZ_JAOXXL010000032.1"/>
</dbReference>
<keyword evidence="3" id="KW-1185">Reference proteome</keyword>
<accession>A0ABT4DJV0</accession>
<protein>
    <submittedName>
        <fullName evidence="2">Uncharacterized protein</fullName>
    </submittedName>
</protein>
<keyword evidence="1" id="KW-1133">Transmembrane helix</keyword>
<evidence type="ECO:0000256" key="1">
    <source>
        <dbReference type="SAM" id="Phobius"/>
    </source>
</evidence>
<evidence type="ECO:0000313" key="2">
    <source>
        <dbReference type="EMBL" id="MCY7008877.1"/>
    </source>
</evidence>
<gene>
    <name evidence="2" type="ORF">OCK72_09585</name>
</gene>
<keyword evidence="1" id="KW-0472">Membrane</keyword>
<name>A0ABT4DJV0_FUSSI</name>
<keyword evidence="1" id="KW-0812">Transmembrane</keyword>
<organism evidence="2 3">
    <name type="scientific">Fusobacterium simiae</name>
    <dbReference type="NCBI Taxonomy" id="855"/>
    <lineage>
        <taxon>Bacteria</taxon>
        <taxon>Fusobacteriati</taxon>
        <taxon>Fusobacteriota</taxon>
        <taxon>Fusobacteriia</taxon>
        <taxon>Fusobacteriales</taxon>
        <taxon>Fusobacteriaceae</taxon>
        <taxon>Fusobacterium</taxon>
    </lineage>
</organism>
<reference evidence="2" key="1">
    <citation type="submission" date="2022-09" db="EMBL/GenBank/DDBJ databases">
        <authorList>
            <person name="Zoaiter M."/>
        </authorList>
    </citation>
    <scope>NUCLEOTIDE SEQUENCE</scope>
    <source>
        <strain evidence="2">DSM 19848</strain>
    </source>
</reference>
<dbReference type="Proteomes" id="UP001062738">
    <property type="component" value="Unassembled WGS sequence"/>
</dbReference>